<dbReference type="SUPFAM" id="SSF53756">
    <property type="entry name" value="UDP-Glycosyltransferase/glycogen phosphorylase"/>
    <property type="match status" value="1"/>
</dbReference>
<dbReference type="CDD" id="cd03814">
    <property type="entry name" value="GT4-like"/>
    <property type="match status" value="1"/>
</dbReference>
<sequence length="462" mass="50175">MLHPPIPILRVRHHPARKSPTPAPPPEPQPPQHHRRTPHPGPAPTGTPAPRPAHPPRPEYRLRFRPGPCPVPPPAHQATYAPTMRVALVTESFPPQVNGVARSVARAAAHLASRGIEPVVIAPAPGPGPRPAFDWPVVHVPSIQIPTYKHFRAGLATRALDDALDTHRPDVVHLASPFGYTARAAAWAERRGVPTVAVWQTDLPAYTRAYHLTAFEQLVWHRLRSIHSRARVNLALSECTAKALAAQGIGGLAVLPHGVDTDRFHPRYRDPDLHDALTPERELLVGYVGRLAREKQLHWLTDLAATPGIRLVIAGDGPRRRALERLLPHATFLGALHGTDLSRLYASLDLFVHTGPFETFGQTIQEAHASAVPVVAVDAGGAAELVDPGVDGTHFPPGDTAALAATVRSLAGRRDLLRQWGERGRRKVQTRTWEAEGDALIGHYERALALGPARARLAVPTA</sequence>
<evidence type="ECO:0000259" key="4">
    <source>
        <dbReference type="Pfam" id="PF00534"/>
    </source>
</evidence>
<evidence type="ECO:0000256" key="2">
    <source>
        <dbReference type="ARBA" id="ARBA00022679"/>
    </source>
</evidence>
<evidence type="ECO:0000259" key="5">
    <source>
        <dbReference type="Pfam" id="PF13439"/>
    </source>
</evidence>
<keyword evidence="7" id="KW-1185">Reference proteome</keyword>
<proteinExistence type="predicted"/>
<dbReference type="Pfam" id="PF00534">
    <property type="entry name" value="Glycos_transf_1"/>
    <property type="match status" value="1"/>
</dbReference>
<comment type="caution">
    <text evidence="6">The sequence shown here is derived from an EMBL/GenBank/DDBJ whole genome shotgun (WGS) entry which is preliminary data.</text>
</comment>
<protein>
    <submittedName>
        <fullName evidence="6">Glycosyltransferase family 1 protein</fullName>
    </submittedName>
</protein>
<dbReference type="InterPro" id="IPR028098">
    <property type="entry name" value="Glyco_trans_4-like_N"/>
</dbReference>
<dbReference type="PANTHER" id="PTHR45947:SF3">
    <property type="entry name" value="SULFOQUINOVOSYL TRANSFERASE SQD2"/>
    <property type="match status" value="1"/>
</dbReference>
<feature type="region of interest" description="Disordered" evidence="3">
    <location>
        <begin position="1"/>
        <end position="67"/>
    </location>
</feature>
<dbReference type="InterPro" id="IPR050194">
    <property type="entry name" value="Glycosyltransferase_grp1"/>
</dbReference>
<dbReference type="EMBL" id="BAAASX010000002">
    <property type="protein sequence ID" value="GAA2330488.1"/>
    <property type="molecule type" value="Genomic_DNA"/>
</dbReference>
<feature type="compositionally biased region" description="Pro residues" evidence="3">
    <location>
        <begin position="39"/>
        <end position="55"/>
    </location>
</feature>
<gene>
    <name evidence="6" type="ORF">GCM10010403_22740</name>
</gene>
<evidence type="ECO:0000313" key="7">
    <source>
        <dbReference type="Proteomes" id="UP001501584"/>
    </source>
</evidence>
<evidence type="ECO:0000256" key="3">
    <source>
        <dbReference type="SAM" id="MobiDB-lite"/>
    </source>
</evidence>
<dbReference type="Gene3D" id="3.40.50.2000">
    <property type="entry name" value="Glycogen Phosphorylase B"/>
    <property type="match status" value="2"/>
</dbReference>
<feature type="domain" description="Glycosyl transferase family 1" evidence="4">
    <location>
        <begin position="277"/>
        <end position="426"/>
    </location>
</feature>
<dbReference type="Proteomes" id="UP001501584">
    <property type="component" value="Unassembled WGS sequence"/>
</dbReference>
<feature type="domain" description="Glycosyltransferase subfamily 4-like N-terminal" evidence="5">
    <location>
        <begin position="97"/>
        <end position="263"/>
    </location>
</feature>
<name>A0ABP5SG72_9ACTN</name>
<dbReference type="InterPro" id="IPR001296">
    <property type="entry name" value="Glyco_trans_1"/>
</dbReference>
<keyword evidence="2" id="KW-0808">Transferase</keyword>
<evidence type="ECO:0000256" key="1">
    <source>
        <dbReference type="ARBA" id="ARBA00022676"/>
    </source>
</evidence>
<feature type="compositionally biased region" description="Pro residues" evidence="3">
    <location>
        <begin position="21"/>
        <end position="31"/>
    </location>
</feature>
<keyword evidence="1" id="KW-0328">Glycosyltransferase</keyword>
<dbReference type="Pfam" id="PF13439">
    <property type="entry name" value="Glyco_transf_4"/>
    <property type="match status" value="1"/>
</dbReference>
<accession>A0ABP5SG72</accession>
<organism evidence="6 7">
    <name type="scientific">Glycomyces rutgersensis</name>
    <dbReference type="NCBI Taxonomy" id="58115"/>
    <lineage>
        <taxon>Bacteria</taxon>
        <taxon>Bacillati</taxon>
        <taxon>Actinomycetota</taxon>
        <taxon>Actinomycetes</taxon>
        <taxon>Glycomycetales</taxon>
        <taxon>Glycomycetaceae</taxon>
        <taxon>Glycomyces</taxon>
    </lineage>
</organism>
<dbReference type="PANTHER" id="PTHR45947">
    <property type="entry name" value="SULFOQUINOVOSYL TRANSFERASE SQD2"/>
    <property type="match status" value="1"/>
</dbReference>
<evidence type="ECO:0000313" key="6">
    <source>
        <dbReference type="EMBL" id="GAA2330488.1"/>
    </source>
</evidence>
<reference evidence="7" key="1">
    <citation type="journal article" date="2019" name="Int. J. Syst. Evol. Microbiol.">
        <title>The Global Catalogue of Microorganisms (GCM) 10K type strain sequencing project: providing services to taxonomists for standard genome sequencing and annotation.</title>
        <authorList>
            <consortium name="The Broad Institute Genomics Platform"/>
            <consortium name="The Broad Institute Genome Sequencing Center for Infectious Disease"/>
            <person name="Wu L."/>
            <person name="Ma J."/>
        </authorList>
    </citation>
    <scope>NUCLEOTIDE SEQUENCE [LARGE SCALE GENOMIC DNA]</scope>
    <source>
        <strain evidence="7">JCM 6238</strain>
    </source>
</reference>